<comment type="catalytic activity">
    <reaction evidence="2">
        <text>L-seryl-[protein] + ATP = O-phospho-L-seryl-[protein] + ADP + H(+)</text>
        <dbReference type="Rhea" id="RHEA:17989"/>
        <dbReference type="Rhea" id="RHEA-COMP:9863"/>
        <dbReference type="Rhea" id="RHEA-COMP:11604"/>
        <dbReference type="ChEBI" id="CHEBI:15378"/>
        <dbReference type="ChEBI" id="CHEBI:29999"/>
        <dbReference type="ChEBI" id="CHEBI:30616"/>
        <dbReference type="ChEBI" id="CHEBI:83421"/>
        <dbReference type="ChEBI" id="CHEBI:456216"/>
    </reaction>
</comment>
<protein>
    <recommendedName>
        <fullName evidence="2">Stress-activated protein kinase JNK</fullName>
        <ecNumber evidence="2">2.7.11.24</ecNumber>
    </recommendedName>
</protein>
<dbReference type="GO" id="GO:0004707">
    <property type="term" value="F:MAP kinase activity"/>
    <property type="evidence" value="ECO:0007669"/>
    <property type="project" value="UniProtKB-UniRule"/>
</dbReference>
<comment type="similarity">
    <text evidence="2">Belongs to the protein kinase superfamily. CMGC Ser/Thr protein kinase family. MAP kinase subfamily.</text>
</comment>
<comment type="catalytic activity">
    <reaction evidence="2">
        <text>L-threonyl-[protein] + ATP = O-phospho-L-threonyl-[protein] + ADP + H(+)</text>
        <dbReference type="Rhea" id="RHEA:46608"/>
        <dbReference type="Rhea" id="RHEA-COMP:11060"/>
        <dbReference type="Rhea" id="RHEA-COMP:11605"/>
        <dbReference type="ChEBI" id="CHEBI:15378"/>
        <dbReference type="ChEBI" id="CHEBI:30013"/>
        <dbReference type="ChEBI" id="CHEBI:30616"/>
        <dbReference type="ChEBI" id="CHEBI:61977"/>
        <dbReference type="ChEBI" id="CHEBI:456216"/>
    </reaction>
</comment>
<dbReference type="InterPro" id="IPR011009">
    <property type="entry name" value="Kinase-like_dom_sf"/>
</dbReference>
<dbReference type="InterPro" id="IPR008351">
    <property type="entry name" value="MAPK_JNK"/>
</dbReference>
<keyword evidence="4" id="KW-1185">Reference proteome</keyword>
<name>A0AAV8XLM9_9CUCU</name>
<dbReference type="EMBL" id="JAPWTK010000477">
    <property type="protein sequence ID" value="KAJ8939656.1"/>
    <property type="molecule type" value="Genomic_DNA"/>
</dbReference>
<dbReference type="SUPFAM" id="SSF56112">
    <property type="entry name" value="Protein kinase-like (PK-like)"/>
    <property type="match status" value="1"/>
</dbReference>
<evidence type="ECO:0000256" key="2">
    <source>
        <dbReference type="RuleBase" id="RU368052"/>
    </source>
</evidence>
<comment type="function">
    <text evidence="2">Responds to activation by environmental stress and pro-inflammatory cytokines by phosphorylating a number of transcription factors, and thus regulates transcriptional activity.</text>
</comment>
<keyword evidence="2" id="KW-0808">Transferase</keyword>
<dbReference type="GO" id="GO:0005524">
    <property type="term" value="F:ATP binding"/>
    <property type="evidence" value="ECO:0007669"/>
    <property type="project" value="UniProtKB-UniRule"/>
</dbReference>
<keyword evidence="2" id="KW-0418">Kinase</keyword>
<accession>A0AAV8XLM9</accession>
<evidence type="ECO:0000256" key="1">
    <source>
        <dbReference type="ARBA" id="ARBA00022553"/>
    </source>
</evidence>
<comment type="cofactor">
    <cofactor evidence="2">
        <name>Mg(2+)</name>
        <dbReference type="ChEBI" id="CHEBI:18420"/>
    </cofactor>
</comment>
<gene>
    <name evidence="3" type="ORF">NQ318_012089</name>
</gene>
<keyword evidence="2" id="KW-0460">Magnesium</keyword>
<dbReference type="GO" id="GO:0106310">
    <property type="term" value="F:protein serine kinase activity"/>
    <property type="evidence" value="ECO:0007669"/>
    <property type="project" value="UniProtKB-UniRule"/>
</dbReference>
<evidence type="ECO:0000313" key="3">
    <source>
        <dbReference type="EMBL" id="KAJ8939656.1"/>
    </source>
</evidence>
<sequence>MSLRSGFTQHNFGDTEFWVPERYINLEPKGGGAQGLVCEHNKLKACQARDLLSKMLVIDPQSRISVDDALLHPYINVWYDEQEVNAVGIKRFLPSMDSCSASAGARPI</sequence>
<dbReference type="Gene3D" id="1.10.510.10">
    <property type="entry name" value="Transferase(Phosphotransferase) domain 1"/>
    <property type="match status" value="1"/>
</dbReference>
<keyword evidence="1 2" id="KW-0597">Phosphoprotein</keyword>
<keyword evidence="2" id="KW-0723">Serine/threonine-protein kinase</keyword>
<dbReference type="AlphaFoldDB" id="A0AAV8XLM9"/>
<comment type="caution">
    <text evidence="3">The sequence shown here is derived from an EMBL/GenBank/DDBJ whole genome shotgun (WGS) entry which is preliminary data.</text>
</comment>
<reference evidence="3" key="1">
    <citation type="journal article" date="2023" name="Insect Mol. Biol.">
        <title>Genome sequencing provides insights into the evolution of gene families encoding plant cell wall-degrading enzymes in longhorned beetles.</title>
        <authorList>
            <person name="Shin N.R."/>
            <person name="Okamura Y."/>
            <person name="Kirsch R."/>
            <person name="Pauchet Y."/>
        </authorList>
    </citation>
    <scope>NUCLEOTIDE SEQUENCE</scope>
    <source>
        <strain evidence="3">AMC_N1</strain>
    </source>
</reference>
<organism evidence="3 4">
    <name type="scientific">Aromia moschata</name>
    <dbReference type="NCBI Taxonomy" id="1265417"/>
    <lineage>
        <taxon>Eukaryota</taxon>
        <taxon>Metazoa</taxon>
        <taxon>Ecdysozoa</taxon>
        <taxon>Arthropoda</taxon>
        <taxon>Hexapoda</taxon>
        <taxon>Insecta</taxon>
        <taxon>Pterygota</taxon>
        <taxon>Neoptera</taxon>
        <taxon>Endopterygota</taxon>
        <taxon>Coleoptera</taxon>
        <taxon>Polyphaga</taxon>
        <taxon>Cucujiformia</taxon>
        <taxon>Chrysomeloidea</taxon>
        <taxon>Cerambycidae</taxon>
        <taxon>Cerambycinae</taxon>
        <taxon>Callichromatini</taxon>
        <taxon>Aromia</taxon>
    </lineage>
</organism>
<keyword evidence="2" id="KW-0547">Nucleotide-binding</keyword>
<proteinExistence type="inferred from homology"/>
<dbReference type="EC" id="2.7.11.24" evidence="2"/>
<comment type="subcellular location">
    <subcellularLocation>
        <location evidence="2">Cytoplasm</location>
    </subcellularLocation>
</comment>
<dbReference type="GO" id="GO:0005737">
    <property type="term" value="C:cytoplasm"/>
    <property type="evidence" value="ECO:0007669"/>
    <property type="project" value="UniProtKB-SubCell"/>
</dbReference>
<evidence type="ECO:0000313" key="4">
    <source>
        <dbReference type="Proteomes" id="UP001162162"/>
    </source>
</evidence>
<dbReference type="PRINTS" id="PR01772">
    <property type="entry name" value="JNKMAPKINASE"/>
</dbReference>
<dbReference type="Proteomes" id="UP001162162">
    <property type="component" value="Unassembled WGS sequence"/>
</dbReference>
<keyword evidence="2" id="KW-0067">ATP-binding</keyword>